<dbReference type="SUPFAM" id="SSF88723">
    <property type="entry name" value="PIN domain-like"/>
    <property type="match status" value="1"/>
</dbReference>
<evidence type="ECO:0000313" key="1">
    <source>
        <dbReference type="EMBL" id="KAG0246756.1"/>
    </source>
</evidence>
<dbReference type="OrthoDB" id="2423903at2759"/>
<accession>A0A9P6PJY3</accession>
<dbReference type="EMBL" id="JAAAJB010002106">
    <property type="protein sequence ID" value="KAG0246756.1"/>
    <property type="molecule type" value="Genomic_DNA"/>
</dbReference>
<reference evidence="1" key="1">
    <citation type="journal article" date="2020" name="Fungal Divers.">
        <title>Resolving the Mortierellaceae phylogeny through synthesis of multi-gene phylogenetics and phylogenomics.</title>
        <authorList>
            <person name="Vandepol N."/>
            <person name="Liber J."/>
            <person name="Desiro A."/>
            <person name="Na H."/>
            <person name="Kennedy M."/>
            <person name="Barry K."/>
            <person name="Grigoriev I.V."/>
            <person name="Miller A.N."/>
            <person name="O'Donnell K."/>
            <person name="Stajich J.E."/>
            <person name="Bonito G."/>
        </authorList>
    </citation>
    <scope>NUCLEOTIDE SEQUENCE</scope>
    <source>
        <strain evidence="1">BC1065</strain>
    </source>
</reference>
<keyword evidence="2" id="KW-1185">Reference proteome</keyword>
<proteinExistence type="predicted"/>
<comment type="caution">
    <text evidence="1">The sequence shown here is derived from an EMBL/GenBank/DDBJ whole genome shotgun (WGS) entry which is preliminary data.</text>
</comment>
<evidence type="ECO:0008006" key="3">
    <source>
        <dbReference type="Google" id="ProtNLM"/>
    </source>
</evidence>
<sequence length="117" mass="12750">MTNGMQLAQFLNDLNVGWLAFQAPYEADNAIARRCARADVVVSTDSDLLGYANVTQLVRPMRGEKYGIYVVADIIATLGLPSFCHWQALCTVSKTGYSDNVAGLGHVRNVEAIKNLT</sequence>
<feature type="non-terminal residue" evidence="1">
    <location>
        <position position="117"/>
    </location>
</feature>
<gene>
    <name evidence="1" type="ORF">DFQ27_002873</name>
</gene>
<evidence type="ECO:0000313" key="2">
    <source>
        <dbReference type="Proteomes" id="UP000807716"/>
    </source>
</evidence>
<name>A0A9P6PJY3_9FUNG</name>
<protein>
    <recommendedName>
        <fullName evidence="3">XPG-I domain-containing protein</fullName>
    </recommendedName>
</protein>
<dbReference type="InterPro" id="IPR029060">
    <property type="entry name" value="PIN-like_dom_sf"/>
</dbReference>
<dbReference type="Gene3D" id="3.40.50.1010">
    <property type="entry name" value="5'-nuclease"/>
    <property type="match status" value="1"/>
</dbReference>
<organism evidence="1 2">
    <name type="scientific">Actinomortierella ambigua</name>
    <dbReference type="NCBI Taxonomy" id="1343610"/>
    <lineage>
        <taxon>Eukaryota</taxon>
        <taxon>Fungi</taxon>
        <taxon>Fungi incertae sedis</taxon>
        <taxon>Mucoromycota</taxon>
        <taxon>Mortierellomycotina</taxon>
        <taxon>Mortierellomycetes</taxon>
        <taxon>Mortierellales</taxon>
        <taxon>Mortierellaceae</taxon>
        <taxon>Actinomortierella</taxon>
    </lineage>
</organism>
<dbReference type="Proteomes" id="UP000807716">
    <property type="component" value="Unassembled WGS sequence"/>
</dbReference>
<dbReference type="AlphaFoldDB" id="A0A9P6PJY3"/>